<organism evidence="2 3">
    <name type="scientific">Muiribacterium halophilum</name>
    <dbReference type="NCBI Taxonomy" id="2053465"/>
    <lineage>
        <taxon>Bacteria</taxon>
        <taxon>Candidatus Muiribacteriota</taxon>
        <taxon>Candidatus Muiribacteriia</taxon>
        <taxon>Candidatus Muiribacteriales</taxon>
        <taxon>Candidatus Muiribacteriaceae</taxon>
        <taxon>Candidatus Muiribacterium</taxon>
    </lineage>
</organism>
<dbReference type="PROSITE" id="PS51494">
    <property type="entry name" value="SPOIVB"/>
    <property type="match status" value="1"/>
</dbReference>
<comment type="caution">
    <text evidence="2">The sequence shown here is derived from an EMBL/GenBank/DDBJ whole genome shotgun (WGS) entry which is preliminary data.</text>
</comment>
<sequence length="496" mass="56095">MVLSLSKKGLISLIIFLIVIFCNAKEGFILTTLKEDIVSKIKVEVLYSLEDRPLSVDNSTVPGNSFFIECVENEKRLIPGMSGSPLLVDGNTIGVLSYVFGTTGRFGICTKIEKIKQEDDYMAFSSVPNSIDQSLFITEDIASANILQKRTGLKVVSLPSFDLSLKSLDSNVEPGSPVVVSLVKGDTDIGMLGTLSMVEKNRFYAFGHQVFNMGKVNYFLSKAFILGCDFENQGGFKIGIPQKTIGLVEYDGRYGIKGELEKYPLTIPFFIEYIKGDDEKDFRYRIVKDPRIFLKVFDSLVFSSSEKIFPDGCRSTIDYDLSMDVSLGDDDVYKIQINSKKIAAKIDIRSELSSQVYETINMFFENPFSGVVIHSVDLRVRIHDIDRFIPFKTYLKEDSLIVKGRIFRKGKADIEIPIEDIKDIKKLIVRTPTTYLRTDPENIEEFVFNIEESSYDIIISVEYSNGLTNEYHIRTKYIIDGEINEVIYPAMDNKDS</sequence>
<dbReference type="InterPro" id="IPR008763">
    <property type="entry name" value="Peptidase_S55"/>
</dbReference>
<proteinExistence type="predicted"/>
<dbReference type="EMBL" id="PKTG01000053">
    <property type="protein sequence ID" value="PLX18736.1"/>
    <property type="molecule type" value="Genomic_DNA"/>
</dbReference>
<evidence type="ECO:0000313" key="3">
    <source>
        <dbReference type="Proteomes" id="UP000234857"/>
    </source>
</evidence>
<name>A0A2N5ZJC3_MUIH1</name>
<reference evidence="2 3" key="1">
    <citation type="submission" date="2017-11" db="EMBL/GenBank/DDBJ databases">
        <title>Genome-resolved metagenomics identifies genetic mobility, metabolic interactions, and unexpected diversity in perchlorate-reducing communities.</title>
        <authorList>
            <person name="Barnum T.P."/>
            <person name="Figueroa I.A."/>
            <person name="Carlstrom C.I."/>
            <person name="Lucas L.N."/>
            <person name="Engelbrektson A.L."/>
            <person name="Coates J.D."/>
        </authorList>
    </citation>
    <scope>NUCLEOTIDE SEQUENCE [LARGE SCALE GENOMIC DNA]</scope>
    <source>
        <strain evidence="2">BM706</strain>
    </source>
</reference>
<dbReference type="AlphaFoldDB" id="A0A2N5ZJC3"/>
<evidence type="ECO:0000259" key="1">
    <source>
        <dbReference type="PROSITE" id="PS51494"/>
    </source>
</evidence>
<gene>
    <name evidence="2" type="ORF">C0601_03950</name>
</gene>
<dbReference type="Proteomes" id="UP000234857">
    <property type="component" value="Unassembled WGS sequence"/>
</dbReference>
<accession>A0A2N5ZJC3</accession>
<feature type="domain" description="Peptidase S55" evidence="1">
    <location>
        <begin position="1"/>
        <end position="131"/>
    </location>
</feature>
<protein>
    <recommendedName>
        <fullName evidence="1">Peptidase S55 domain-containing protein</fullName>
    </recommendedName>
</protein>
<dbReference type="InterPro" id="IPR009003">
    <property type="entry name" value="Peptidase_S1_PA"/>
</dbReference>
<dbReference type="SUPFAM" id="SSF50494">
    <property type="entry name" value="Trypsin-like serine proteases"/>
    <property type="match status" value="1"/>
</dbReference>
<evidence type="ECO:0000313" key="2">
    <source>
        <dbReference type="EMBL" id="PLX18736.1"/>
    </source>
</evidence>